<comment type="caution">
    <text evidence="1">The sequence shown here is derived from an EMBL/GenBank/DDBJ whole genome shotgun (WGS) entry which is preliminary data.</text>
</comment>
<dbReference type="SUPFAM" id="SSF46689">
    <property type="entry name" value="Homeodomain-like"/>
    <property type="match status" value="1"/>
</dbReference>
<dbReference type="Proteomes" id="UP000184550">
    <property type="component" value="Unassembled WGS sequence"/>
</dbReference>
<keyword evidence="2" id="KW-1185">Reference proteome</keyword>
<proteinExistence type="predicted"/>
<dbReference type="InterPro" id="IPR009057">
    <property type="entry name" value="Homeodomain-like_sf"/>
</dbReference>
<gene>
    <name evidence="1" type="ORF">PL8927_140072</name>
</gene>
<dbReference type="InterPro" id="IPR036388">
    <property type="entry name" value="WH-like_DNA-bd_sf"/>
</dbReference>
<dbReference type="Gene3D" id="1.10.10.10">
    <property type="entry name" value="Winged helix-like DNA-binding domain superfamily/Winged helix DNA-binding domain"/>
    <property type="match status" value="1"/>
</dbReference>
<protein>
    <recommendedName>
        <fullName evidence="3">DUF433 domain-containing protein</fullName>
    </recommendedName>
</protein>
<dbReference type="EMBL" id="CZCU02000046">
    <property type="protein sequence ID" value="VXD11248.1"/>
    <property type="molecule type" value="Genomic_DNA"/>
</dbReference>
<sequence length="174" mass="19904">MTELLRQAIAQIEKLPPDQQDAIAARFLAELQDEQKWENCFAATTDDQWDQMAAMVRQEIAEDKIVSLVLECESPPLRKDATGAIRVGNSRVLLELVIRGFQDGASPETIVQRYSTLSLSDVYITIGYYLRHQQEIESYLNEREQLAESVHQRFSEIQPDLSLIRSRLLAQQTP</sequence>
<evidence type="ECO:0000313" key="1">
    <source>
        <dbReference type="EMBL" id="VXD11248.1"/>
    </source>
</evidence>
<reference evidence="1" key="1">
    <citation type="submission" date="2019-10" db="EMBL/GenBank/DDBJ databases">
        <authorList>
            <consortium name="Genoscope - CEA"/>
            <person name="William W."/>
        </authorList>
    </citation>
    <scope>NUCLEOTIDE SEQUENCE [LARGE SCALE GENOMIC DNA]</scope>
    <source>
        <strain evidence="1">BBR_PRJEB10992</strain>
    </source>
</reference>
<accession>A0A7Z9BLT9</accession>
<dbReference type="AlphaFoldDB" id="A0A7Z9BLT9"/>
<evidence type="ECO:0008006" key="3">
    <source>
        <dbReference type="Google" id="ProtNLM"/>
    </source>
</evidence>
<organism evidence="1 2">
    <name type="scientific">Planktothrix serta PCC 8927</name>
    <dbReference type="NCBI Taxonomy" id="671068"/>
    <lineage>
        <taxon>Bacteria</taxon>
        <taxon>Bacillati</taxon>
        <taxon>Cyanobacteriota</taxon>
        <taxon>Cyanophyceae</taxon>
        <taxon>Oscillatoriophycideae</taxon>
        <taxon>Oscillatoriales</taxon>
        <taxon>Microcoleaceae</taxon>
        <taxon>Planktothrix</taxon>
    </lineage>
</organism>
<name>A0A7Z9BLT9_9CYAN</name>
<evidence type="ECO:0000313" key="2">
    <source>
        <dbReference type="Proteomes" id="UP000184550"/>
    </source>
</evidence>
<dbReference type="RefSeq" id="WP_231505897.1">
    <property type="nucleotide sequence ID" value="NZ_LR734832.1"/>
</dbReference>